<dbReference type="Proteomes" id="UP001182556">
    <property type="component" value="Unassembled WGS sequence"/>
</dbReference>
<evidence type="ECO:0000313" key="2">
    <source>
        <dbReference type="EMBL" id="KAK1927419.1"/>
    </source>
</evidence>
<feature type="compositionally biased region" description="Low complexity" evidence="1">
    <location>
        <begin position="409"/>
        <end position="439"/>
    </location>
</feature>
<keyword evidence="3" id="KW-1185">Reference proteome</keyword>
<dbReference type="AlphaFoldDB" id="A0AAD9FW88"/>
<proteinExistence type="predicted"/>
<evidence type="ECO:0008006" key="4">
    <source>
        <dbReference type="Google" id="ProtNLM"/>
    </source>
</evidence>
<dbReference type="GO" id="GO:0051293">
    <property type="term" value="P:establishment of spindle localization"/>
    <property type="evidence" value="ECO:0007669"/>
    <property type="project" value="TreeGrafter"/>
</dbReference>
<dbReference type="PANTHER" id="PTHR37271:SF1">
    <property type="entry name" value="KARYOGAMY PROTEIN KAR9"/>
    <property type="match status" value="1"/>
</dbReference>
<dbReference type="GO" id="GO:0030473">
    <property type="term" value="P:nuclear migration along microtubule"/>
    <property type="evidence" value="ECO:0007669"/>
    <property type="project" value="TreeGrafter"/>
</dbReference>
<dbReference type="Pfam" id="PF08580">
    <property type="entry name" value="KAR9"/>
    <property type="match status" value="1"/>
</dbReference>
<evidence type="ECO:0000313" key="3">
    <source>
        <dbReference type="Proteomes" id="UP001182556"/>
    </source>
</evidence>
<dbReference type="InterPro" id="IPR013889">
    <property type="entry name" value="Karyogamy_KAR9"/>
</dbReference>
<protein>
    <recommendedName>
        <fullName evidence="4">GAR domain-containing protein</fullName>
    </recommendedName>
</protein>
<dbReference type="GO" id="GO:0005816">
    <property type="term" value="C:spindle pole body"/>
    <property type="evidence" value="ECO:0007669"/>
    <property type="project" value="TreeGrafter"/>
</dbReference>
<name>A0AAD9FW88_PAPLA</name>
<feature type="region of interest" description="Disordered" evidence="1">
    <location>
        <begin position="310"/>
        <end position="524"/>
    </location>
</feature>
<organism evidence="2 3">
    <name type="scientific">Papiliotrema laurentii</name>
    <name type="common">Cryptococcus laurentii</name>
    <dbReference type="NCBI Taxonomy" id="5418"/>
    <lineage>
        <taxon>Eukaryota</taxon>
        <taxon>Fungi</taxon>
        <taxon>Dikarya</taxon>
        <taxon>Basidiomycota</taxon>
        <taxon>Agaricomycotina</taxon>
        <taxon>Tremellomycetes</taxon>
        <taxon>Tremellales</taxon>
        <taxon>Rhynchogastremaceae</taxon>
        <taxon>Papiliotrema</taxon>
    </lineage>
</organism>
<feature type="compositionally biased region" description="Low complexity" evidence="1">
    <location>
        <begin position="331"/>
        <end position="348"/>
    </location>
</feature>
<accession>A0AAD9FW88</accession>
<reference evidence="2" key="1">
    <citation type="submission" date="2023-02" db="EMBL/GenBank/DDBJ databases">
        <title>Identification and recombinant expression of a fungal hydrolase from Papiliotrema laurentii that hydrolyzes apple cutin and clears colloidal polyester polyurethane.</title>
        <authorList>
            <consortium name="DOE Joint Genome Institute"/>
            <person name="Roman V.A."/>
            <person name="Bojanowski C."/>
            <person name="Crable B.R."/>
            <person name="Wagner D.N."/>
            <person name="Hung C.S."/>
            <person name="Nadeau L.J."/>
            <person name="Schratz L."/>
            <person name="Haridas S."/>
            <person name="Pangilinan J."/>
            <person name="Lipzen A."/>
            <person name="Na H."/>
            <person name="Yan M."/>
            <person name="Ng V."/>
            <person name="Grigoriev I.V."/>
            <person name="Spatafora J.W."/>
            <person name="Barlow D."/>
            <person name="Biffinger J."/>
            <person name="Kelley-Loughnane N."/>
            <person name="Varaljay V.A."/>
            <person name="Crookes-Goodson W.J."/>
        </authorList>
    </citation>
    <scope>NUCLEOTIDE SEQUENCE</scope>
    <source>
        <strain evidence="2">5307AH</strain>
    </source>
</reference>
<dbReference type="GO" id="GO:0005938">
    <property type="term" value="C:cell cortex"/>
    <property type="evidence" value="ECO:0007669"/>
    <property type="project" value="TreeGrafter"/>
</dbReference>
<feature type="compositionally biased region" description="Polar residues" evidence="1">
    <location>
        <begin position="507"/>
        <end position="516"/>
    </location>
</feature>
<sequence length="623" mass="68980">MLRTYLPTPRGAARTSTTDRRYQRVNNAHSRALSIKSMTVDLEKALGDLHLAGEVNGNGRADNGSVIQGEEPHTPLYLDELAREISRLSKTLYEIEEVRHGPSDTARLHTLLADLDASVPAVQRKIEDVQKDHNSTEDEKTTSRLQSLQGEIDEVINEHRVLKAEIKEDEWLARFNSTVDQANTMIEPLEKSLKECLHYVEVISSSPVPVPHQSDLPELPSLSSLEDMYSRHQSMRSTYGPSIEKILRMMEKSIHDRATRNGVMLRRYDEVLNRWTELRNRLHQLDTRVKLVLSGPKSIDYEDTEHVEILNSPPRNNREYMISDRPPTNHRASFSSASSSQQSSRISSTNGAPTLSPRPEPLRYKSSFISAVSSSTVRTSDRPPQPGTVPTPANRRTSSASSAGRFNIASPTPSASSLASRSRLPVSSPVPRLSLSRPAAQGDLRNEQAMSTPSRPRPSATFSGASVPRPSLTPSFSRTSTGGTRTPRGPPSSFRSFTPTPAGRPSSRMSMASQAPSGMAPANLQPFKPSSYDLLDTIVQKTIDDVGFDRFVARVDPPLRKGQRKRDDEEWKGEYVFGAGQKTSSVKLLKLAGRGPAEGPRLKCLVRAQGAWKDLSSLLEERK</sequence>
<dbReference type="PANTHER" id="PTHR37271">
    <property type="entry name" value="KARYOGAMY PROTEIN KAR9"/>
    <property type="match status" value="1"/>
</dbReference>
<dbReference type="Gene3D" id="1.20.58.60">
    <property type="match status" value="1"/>
</dbReference>
<feature type="compositionally biased region" description="Low complexity" evidence="1">
    <location>
        <begin position="366"/>
        <end position="375"/>
    </location>
</feature>
<feature type="compositionally biased region" description="Polar residues" evidence="1">
    <location>
        <begin position="448"/>
        <end position="464"/>
    </location>
</feature>
<feature type="compositionally biased region" description="Low complexity" evidence="1">
    <location>
        <begin position="473"/>
        <end position="501"/>
    </location>
</feature>
<feature type="compositionally biased region" description="Polar residues" evidence="1">
    <location>
        <begin position="394"/>
        <end position="404"/>
    </location>
</feature>
<comment type="caution">
    <text evidence="2">The sequence shown here is derived from an EMBL/GenBank/DDBJ whole genome shotgun (WGS) entry which is preliminary data.</text>
</comment>
<gene>
    <name evidence="2" type="ORF">DB88DRAFT_477956</name>
</gene>
<evidence type="ECO:0000256" key="1">
    <source>
        <dbReference type="SAM" id="MobiDB-lite"/>
    </source>
</evidence>
<dbReference type="GO" id="GO:0043332">
    <property type="term" value="C:mating projection tip"/>
    <property type="evidence" value="ECO:0007669"/>
    <property type="project" value="TreeGrafter"/>
</dbReference>
<dbReference type="EMBL" id="JAODAN010000001">
    <property type="protein sequence ID" value="KAK1927419.1"/>
    <property type="molecule type" value="Genomic_DNA"/>
</dbReference>